<feature type="compositionally biased region" description="Basic residues" evidence="1">
    <location>
        <begin position="127"/>
        <end position="141"/>
    </location>
</feature>
<evidence type="ECO:0000313" key="4">
    <source>
        <dbReference type="Proteomes" id="UP000239895"/>
    </source>
</evidence>
<name>A0ABX5EBA4_9MICO</name>
<gene>
    <name evidence="3" type="ORF">BCL65_10932</name>
</gene>
<accession>A0ABX5EBA4</accession>
<dbReference type="EMBL" id="PVTX01000009">
    <property type="protein sequence ID" value="PRZ04793.1"/>
    <property type="molecule type" value="Genomic_DNA"/>
</dbReference>
<dbReference type="RefSeq" id="WP_106268800.1">
    <property type="nucleotide sequence ID" value="NZ_PVTX01000009.1"/>
</dbReference>
<dbReference type="Proteomes" id="UP000239895">
    <property type="component" value="Unassembled WGS sequence"/>
</dbReference>
<keyword evidence="4" id="KW-1185">Reference proteome</keyword>
<feature type="domain" description="YdhG-like" evidence="2">
    <location>
        <begin position="19"/>
        <end position="111"/>
    </location>
</feature>
<evidence type="ECO:0000313" key="3">
    <source>
        <dbReference type="EMBL" id="PRZ04793.1"/>
    </source>
</evidence>
<reference evidence="3 4" key="1">
    <citation type="submission" date="2018-03" db="EMBL/GenBank/DDBJ databases">
        <title>Comparative analysis of microorganisms from saline springs in Andes Mountain Range, Colombia.</title>
        <authorList>
            <person name="Rubin E."/>
        </authorList>
    </citation>
    <scope>NUCLEOTIDE SEQUENCE [LARGE SCALE GENOMIC DNA]</scope>
    <source>
        <strain evidence="3 4">CG 23</strain>
    </source>
</reference>
<dbReference type="Gene3D" id="3.90.1150.200">
    <property type="match status" value="1"/>
</dbReference>
<protein>
    <submittedName>
        <fullName evidence="3">Uncharacterized protein YdhG (YjbR/CyaY superfamily)</fullName>
    </submittedName>
</protein>
<organism evidence="3 4">
    <name type="scientific">Isoptericola halotolerans</name>
    <dbReference type="NCBI Taxonomy" id="300560"/>
    <lineage>
        <taxon>Bacteria</taxon>
        <taxon>Bacillati</taxon>
        <taxon>Actinomycetota</taxon>
        <taxon>Actinomycetes</taxon>
        <taxon>Micrococcales</taxon>
        <taxon>Promicromonosporaceae</taxon>
        <taxon>Isoptericola</taxon>
    </lineage>
</organism>
<dbReference type="InterPro" id="IPR014922">
    <property type="entry name" value="YdhG-like"/>
</dbReference>
<evidence type="ECO:0000259" key="2">
    <source>
        <dbReference type="Pfam" id="PF08818"/>
    </source>
</evidence>
<sequence>MTSAADHDAYLAAAPEHFQPALRRLRTLLSRTLPEADEIVAYQMPGFRIDGTVVASYAAFSKQCGLYLLPGALTAHSEEIAAAGFRATKTGITFSPRRPIPDDLVERLARASRGEAPGGGEDEMTSHARRRPRPSWRRPPW</sequence>
<dbReference type="SUPFAM" id="SSF159888">
    <property type="entry name" value="YdhG-like"/>
    <property type="match status" value="1"/>
</dbReference>
<proteinExistence type="predicted"/>
<evidence type="ECO:0000256" key="1">
    <source>
        <dbReference type="SAM" id="MobiDB-lite"/>
    </source>
</evidence>
<feature type="region of interest" description="Disordered" evidence="1">
    <location>
        <begin position="106"/>
        <end position="141"/>
    </location>
</feature>
<dbReference type="Pfam" id="PF08818">
    <property type="entry name" value="DUF1801"/>
    <property type="match status" value="1"/>
</dbReference>
<comment type="caution">
    <text evidence="3">The sequence shown here is derived from an EMBL/GenBank/DDBJ whole genome shotgun (WGS) entry which is preliminary data.</text>
</comment>